<keyword evidence="2" id="KW-1185">Reference proteome</keyword>
<sequence length="165" mass="18950">MVNQYMKKCSTLLIIREMQIKTTMRYFFTPVRMTISISQQPTSVGENMEKRETCVLLVGIQIGAVTVGNSIKVPQKLKMELLFSPLIPLLGMYPKKPKTLIRKNLCNPMFLAALFTIAKIWKQSKCPSIDEWIKKLWYSPAGVAQWLLVNSRSEHMPGLWAQYPV</sequence>
<dbReference type="Proteomes" id="UP000527355">
    <property type="component" value="Unassembled WGS sequence"/>
</dbReference>
<gene>
    <name evidence="1" type="ORF">mMyoMyo1_009449</name>
</gene>
<dbReference type="AlphaFoldDB" id="A0A7J7SBY5"/>
<organism evidence="1 2">
    <name type="scientific">Myotis myotis</name>
    <name type="common">Greater mouse-eared bat</name>
    <name type="synonym">Vespertilio myotis</name>
    <dbReference type="NCBI Taxonomy" id="51298"/>
    <lineage>
        <taxon>Eukaryota</taxon>
        <taxon>Metazoa</taxon>
        <taxon>Chordata</taxon>
        <taxon>Craniata</taxon>
        <taxon>Vertebrata</taxon>
        <taxon>Euteleostomi</taxon>
        <taxon>Mammalia</taxon>
        <taxon>Eutheria</taxon>
        <taxon>Laurasiatheria</taxon>
        <taxon>Chiroptera</taxon>
        <taxon>Yangochiroptera</taxon>
        <taxon>Vespertilionidae</taxon>
        <taxon>Myotis</taxon>
    </lineage>
</organism>
<proteinExistence type="predicted"/>
<name>A0A7J7SBY5_MYOMY</name>
<dbReference type="EMBL" id="JABWUV010000019">
    <property type="protein sequence ID" value="KAF6285878.1"/>
    <property type="molecule type" value="Genomic_DNA"/>
</dbReference>
<evidence type="ECO:0000313" key="1">
    <source>
        <dbReference type="EMBL" id="KAF6285878.1"/>
    </source>
</evidence>
<comment type="caution">
    <text evidence="1">The sequence shown here is derived from an EMBL/GenBank/DDBJ whole genome shotgun (WGS) entry which is preliminary data.</text>
</comment>
<protein>
    <submittedName>
        <fullName evidence="1">Uncharacterized protein</fullName>
    </submittedName>
</protein>
<accession>A0A7J7SBY5</accession>
<reference evidence="1 2" key="1">
    <citation type="journal article" date="2020" name="Nature">
        <title>Six reference-quality genomes reveal evolution of bat adaptations.</title>
        <authorList>
            <person name="Jebb D."/>
            <person name="Huang Z."/>
            <person name="Pippel M."/>
            <person name="Hughes G.M."/>
            <person name="Lavrichenko K."/>
            <person name="Devanna P."/>
            <person name="Winkler S."/>
            <person name="Jermiin L.S."/>
            <person name="Skirmuntt E.C."/>
            <person name="Katzourakis A."/>
            <person name="Burkitt-Gray L."/>
            <person name="Ray D.A."/>
            <person name="Sullivan K.A.M."/>
            <person name="Roscito J.G."/>
            <person name="Kirilenko B.M."/>
            <person name="Davalos L.M."/>
            <person name="Corthals A.P."/>
            <person name="Power M.L."/>
            <person name="Jones G."/>
            <person name="Ransome R.D."/>
            <person name="Dechmann D.K.N."/>
            <person name="Locatelli A.G."/>
            <person name="Puechmaille S.J."/>
            <person name="Fedrigo O."/>
            <person name="Jarvis E.D."/>
            <person name="Hiller M."/>
            <person name="Vernes S.C."/>
            <person name="Myers E.W."/>
            <person name="Teeling E.C."/>
        </authorList>
    </citation>
    <scope>NUCLEOTIDE SEQUENCE [LARGE SCALE GENOMIC DNA]</scope>
    <source>
        <strain evidence="1">MMyoMyo1</strain>
        <tissue evidence="1">Flight muscle</tissue>
    </source>
</reference>
<evidence type="ECO:0000313" key="2">
    <source>
        <dbReference type="Proteomes" id="UP000527355"/>
    </source>
</evidence>